<keyword evidence="3" id="KW-1185">Reference proteome</keyword>
<keyword evidence="2" id="KW-0808">Transferase</keyword>
<dbReference type="Gene3D" id="3.40.630.30">
    <property type="match status" value="1"/>
</dbReference>
<name>A0A399QQE0_9PROT</name>
<dbReference type="GO" id="GO:0016740">
    <property type="term" value="F:transferase activity"/>
    <property type="evidence" value="ECO:0007669"/>
    <property type="project" value="UniProtKB-KW"/>
</dbReference>
<protein>
    <submittedName>
        <fullName evidence="2">GNAT family N-acetyltransferase</fullName>
    </submittedName>
</protein>
<dbReference type="RefSeq" id="WP_119380820.1">
    <property type="nucleotide sequence ID" value="NZ_QWGB01000014.1"/>
</dbReference>
<evidence type="ECO:0000313" key="2">
    <source>
        <dbReference type="EMBL" id="RIJ20504.1"/>
    </source>
</evidence>
<reference evidence="2 3" key="1">
    <citation type="submission" date="2018-08" db="EMBL/GenBank/DDBJ databases">
        <title>Henriciella mobilis sp. nov., isolated from seawater.</title>
        <authorList>
            <person name="Cheng H."/>
            <person name="Wu Y.-H."/>
            <person name="Xu X.-W."/>
            <person name="Guo L.-L."/>
        </authorList>
    </citation>
    <scope>NUCLEOTIDE SEQUENCE [LARGE SCALE GENOMIC DNA]</scope>
    <source>
        <strain evidence="2 3">CCUG66934</strain>
    </source>
</reference>
<proteinExistence type="predicted"/>
<dbReference type="SUPFAM" id="SSF55729">
    <property type="entry name" value="Acyl-CoA N-acyltransferases (Nat)"/>
    <property type="match status" value="1"/>
</dbReference>
<dbReference type="OrthoDB" id="4700839at2"/>
<dbReference type="InterPro" id="IPR016181">
    <property type="entry name" value="Acyl_CoA_acyltransferase"/>
</dbReference>
<comment type="caution">
    <text evidence="2">The sequence shown here is derived from an EMBL/GenBank/DDBJ whole genome shotgun (WGS) entry which is preliminary data.</text>
</comment>
<dbReference type="EMBL" id="QWGB01000014">
    <property type="protein sequence ID" value="RIJ20504.1"/>
    <property type="molecule type" value="Genomic_DNA"/>
</dbReference>
<evidence type="ECO:0000313" key="3">
    <source>
        <dbReference type="Proteomes" id="UP000265431"/>
    </source>
</evidence>
<organism evidence="2 3">
    <name type="scientific">Henriciella barbarensis</name>
    <dbReference type="NCBI Taxonomy" id="86342"/>
    <lineage>
        <taxon>Bacteria</taxon>
        <taxon>Pseudomonadati</taxon>
        <taxon>Pseudomonadota</taxon>
        <taxon>Alphaproteobacteria</taxon>
        <taxon>Hyphomonadales</taxon>
        <taxon>Hyphomonadaceae</taxon>
        <taxon>Henriciella</taxon>
    </lineage>
</organism>
<evidence type="ECO:0000259" key="1">
    <source>
        <dbReference type="Pfam" id="PF13480"/>
    </source>
</evidence>
<accession>A0A399QQE0</accession>
<dbReference type="InterPro" id="IPR038740">
    <property type="entry name" value="BioF2-like_GNAT_dom"/>
</dbReference>
<gene>
    <name evidence="2" type="ORF">D1224_15425</name>
</gene>
<dbReference type="Proteomes" id="UP000265431">
    <property type="component" value="Unassembled WGS sequence"/>
</dbReference>
<sequence>MEKTRFRLLRFESVTEDIWSQFHALRDARSRYDDPFFDPDYARLVARVRPDARLGLALEGDELVGVWPIHRRPGAWARPIGGPFSDWHGPVLSAGTDLNAHAFLRGIGVLGMSSFGWLPQDAESESRLTVAGANMSDVSAGWDGFMGNQGERWPKHFKKMRRLARNMERDFSEVEFRFDDQCDDTFSRLIFLKREQFRRTGRHDVLGTRWAQQLLDALRHQKDERFRLRLVSLHLDGKHAASELVLQSRNVVHGWITAYEADYAQYSPGNFVVQHMLEGMANRDGPKIYDAGPGLDHYKRHYSNFQLPVGSGVVRSKALAIRPDRVLGYAWRTGEQTLDGRLSDVMKSARRRLDQVCISEIKPTGRLIGIGNSLRRTAAALDLADGTASR</sequence>
<feature type="domain" description="BioF2-like acetyltransferase" evidence="1">
    <location>
        <begin position="155"/>
        <end position="300"/>
    </location>
</feature>
<dbReference type="AlphaFoldDB" id="A0A399QQE0"/>
<dbReference type="Pfam" id="PF13480">
    <property type="entry name" value="Acetyltransf_6"/>
    <property type="match status" value="1"/>
</dbReference>